<evidence type="ECO:0000313" key="3">
    <source>
        <dbReference type="EMBL" id="WCL52868.1"/>
    </source>
</evidence>
<evidence type="ECO:0000259" key="2">
    <source>
        <dbReference type="Pfam" id="PF13406"/>
    </source>
</evidence>
<dbReference type="Gene3D" id="1.10.530.10">
    <property type="match status" value="1"/>
</dbReference>
<dbReference type="EMBL" id="CP116805">
    <property type="protein sequence ID" value="WCL52868.1"/>
    <property type="molecule type" value="Genomic_DNA"/>
</dbReference>
<dbReference type="GO" id="GO:0008933">
    <property type="term" value="F:peptidoglycan lytic transglycosylase activity"/>
    <property type="evidence" value="ECO:0007669"/>
    <property type="project" value="TreeGrafter"/>
</dbReference>
<dbReference type="InterPro" id="IPR031304">
    <property type="entry name" value="SLT_2"/>
</dbReference>
<protein>
    <submittedName>
        <fullName evidence="3">Lytic murein transglycosylase</fullName>
    </submittedName>
</protein>
<keyword evidence="1" id="KW-0732">Signal</keyword>
<dbReference type="InterPro" id="IPR011970">
    <property type="entry name" value="MltB_2"/>
</dbReference>
<feature type="domain" description="Transglycosylase SLT" evidence="2">
    <location>
        <begin position="38"/>
        <end position="346"/>
    </location>
</feature>
<keyword evidence="4" id="KW-1185">Reference proteome</keyword>
<evidence type="ECO:0000313" key="4">
    <source>
        <dbReference type="Proteomes" id="UP001217500"/>
    </source>
</evidence>
<gene>
    <name evidence="3" type="ORF">PH603_09990</name>
</gene>
<evidence type="ECO:0000256" key="1">
    <source>
        <dbReference type="SAM" id="SignalP"/>
    </source>
</evidence>
<organism evidence="3 4">
    <name type="scientific">Gimibacter soli</name>
    <dbReference type="NCBI Taxonomy" id="3024400"/>
    <lineage>
        <taxon>Bacteria</taxon>
        <taxon>Pseudomonadati</taxon>
        <taxon>Pseudomonadota</taxon>
        <taxon>Alphaproteobacteria</taxon>
        <taxon>Kordiimonadales</taxon>
        <taxon>Temperatibacteraceae</taxon>
        <taxon>Gimibacter</taxon>
    </lineage>
</organism>
<dbReference type="InterPro" id="IPR023346">
    <property type="entry name" value="Lysozyme-like_dom_sf"/>
</dbReference>
<dbReference type="GO" id="GO:0009253">
    <property type="term" value="P:peptidoglycan catabolic process"/>
    <property type="evidence" value="ECO:0007669"/>
    <property type="project" value="TreeGrafter"/>
</dbReference>
<reference evidence="3" key="1">
    <citation type="submission" date="2023-01" db="EMBL/GenBank/DDBJ databases">
        <title>The genome sequence of Kordiimonadaceae bacterium 6D33.</title>
        <authorList>
            <person name="Liu Y."/>
        </authorList>
    </citation>
    <scope>NUCLEOTIDE SEQUENCE</scope>
    <source>
        <strain evidence="3">6D33</strain>
    </source>
</reference>
<feature type="signal peptide" evidence="1">
    <location>
        <begin position="1"/>
        <end position="23"/>
    </location>
</feature>
<dbReference type="Gene3D" id="1.10.8.350">
    <property type="entry name" value="Bacterial muramidase"/>
    <property type="match status" value="1"/>
</dbReference>
<dbReference type="SUPFAM" id="SSF53955">
    <property type="entry name" value="Lysozyme-like"/>
    <property type="match status" value="1"/>
</dbReference>
<sequence length="349" mass="38100">MQSFKGLAAALMLATTMSAPSLGNDSAEAKTPAQDPAFTEWLAGVRSEALSRGIGEATLDNVLPGISPIERVIKSDKAQPEFKETYATYLQKRVSDWRKTKGGEMVVEHADALAAAQGKYGVQGRVIAAIWGIETNYGTIPLTYSAFDTIATLAYDKRRADRFRRELFAALEIVDRGYADLDEMKSSWAGALGQPQFMPEAYLRFAVDMDGDGHRNIWTSHADVFGSIAHYLNMNGWKGNETWGRPVRLPKKGGADLVGQQADGVTPPAHCKAYKTLGGWRSLADWQAAGIRRLSGDDLPAVDIAAALVVGDEEDDQAYLVYGNFCSIMRYNPAFRYALAVGLLSDTFK</sequence>
<accession>A0AAE9XL28</accession>
<name>A0AAE9XL28_9PROT</name>
<dbReference type="PANTHER" id="PTHR30163">
    <property type="entry name" value="MEMBRANE-BOUND LYTIC MUREIN TRANSGLYCOSYLASE B"/>
    <property type="match status" value="1"/>
</dbReference>
<proteinExistence type="predicted"/>
<dbReference type="AlphaFoldDB" id="A0AAE9XL28"/>
<dbReference type="Pfam" id="PF13406">
    <property type="entry name" value="SLT_2"/>
    <property type="match status" value="1"/>
</dbReference>
<dbReference type="RefSeq" id="WP_289502327.1">
    <property type="nucleotide sequence ID" value="NZ_CP116805.1"/>
</dbReference>
<feature type="chain" id="PRO_5042220830" evidence="1">
    <location>
        <begin position="24"/>
        <end position="349"/>
    </location>
</feature>
<dbReference type="PANTHER" id="PTHR30163:SF8">
    <property type="entry name" value="LYTIC MUREIN TRANSGLYCOSYLASE"/>
    <property type="match status" value="1"/>
</dbReference>
<dbReference type="NCBIfam" id="TIGR02283">
    <property type="entry name" value="MltB_2"/>
    <property type="match status" value="1"/>
</dbReference>
<dbReference type="InterPro" id="IPR043426">
    <property type="entry name" value="MltB-like"/>
</dbReference>
<dbReference type="KEGG" id="gso:PH603_09990"/>
<dbReference type="Proteomes" id="UP001217500">
    <property type="component" value="Chromosome"/>
</dbReference>